<evidence type="ECO:0000256" key="5">
    <source>
        <dbReference type="ARBA" id="ARBA00022905"/>
    </source>
</evidence>
<organism evidence="8 9">
    <name type="scientific">Marinimicrococcus flavescens</name>
    <dbReference type="NCBI Taxonomy" id="3031815"/>
    <lineage>
        <taxon>Bacteria</taxon>
        <taxon>Pseudomonadati</taxon>
        <taxon>Pseudomonadota</taxon>
        <taxon>Alphaproteobacteria</taxon>
        <taxon>Geminicoccales</taxon>
        <taxon>Geminicoccaceae</taxon>
        <taxon>Marinimicrococcus</taxon>
    </lineage>
</organism>
<evidence type="ECO:0000256" key="1">
    <source>
        <dbReference type="ARBA" id="ARBA00004886"/>
    </source>
</evidence>
<evidence type="ECO:0000256" key="2">
    <source>
        <dbReference type="ARBA" id="ARBA00008481"/>
    </source>
</evidence>
<dbReference type="Pfam" id="PF12706">
    <property type="entry name" value="Lactamase_B_2"/>
    <property type="match status" value="1"/>
</dbReference>
<feature type="domain" description="Metallo-beta-lactamase" evidence="7">
    <location>
        <begin position="61"/>
        <end position="279"/>
    </location>
</feature>
<reference evidence="8 9" key="1">
    <citation type="submission" date="2023-03" db="EMBL/GenBank/DDBJ databases">
        <title>YIM 152171 draft genome.</title>
        <authorList>
            <person name="Yang Z."/>
        </authorList>
    </citation>
    <scope>NUCLEOTIDE SEQUENCE [LARGE SCALE GENOMIC DNA]</scope>
    <source>
        <strain evidence="8 9">YIM 152171</strain>
    </source>
</reference>
<evidence type="ECO:0000259" key="7">
    <source>
        <dbReference type="Pfam" id="PF12706"/>
    </source>
</evidence>
<sequence>MAAGRGAGPRLLVRVLGAAAGGGFPQWNDGSPASRRARAGDPAALPASQASIALSTDGESWVLVNASPDLRQQIEANPPLQPRLPGRSSPIRAVLLTNGDVDAVAGLLSLREGTAFDLLAHPRVLRTLDANPIFEVLSRALVRRLPLAVDEPNEITRPLVVVPFAVPGKLPLYLEDGRSEDLDTGALDGDALGLEIQCSGARLVYLANCAALPSWLVERIAGADLLFMDGTLWRDNELIAQGLGRKTGRRMGHISMSGPEGAVARLAETAIGRRVFIHINNSNPALLADSPERRELAASGWEVAQDGMEIRL</sequence>
<dbReference type="AlphaFoldDB" id="A0AAP3UXV2"/>
<evidence type="ECO:0000256" key="3">
    <source>
        <dbReference type="ARBA" id="ARBA00015084"/>
    </source>
</evidence>
<dbReference type="GO" id="GO:0018189">
    <property type="term" value="P:pyrroloquinoline quinone biosynthetic process"/>
    <property type="evidence" value="ECO:0007669"/>
    <property type="project" value="UniProtKB-UniRule"/>
</dbReference>
<keyword evidence="5 6" id="KW-0884">PQQ biosynthesis</keyword>
<dbReference type="InterPro" id="IPR011842">
    <property type="entry name" value="PQQ_synth_PqqB"/>
</dbReference>
<evidence type="ECO:0000256" key="6">
    <source>
        <dbReference type="HAMAP-Rule" id="MF_00653"/>
    </source>
</evidence>
<accession>A0AAP3UXV2</accession>
<keyword evidence="9" id="KW-1185">Reference proteome</keyword>
<dbReference type="Proteomes" id="UP001301140">
    <property type="component" value="Unassembled WGS sequence"/>
</dbReference>
<dbReference type="InterPro" id="IPR036866">
    <property type="entry name" value="RibonucZ/Hydroxyglut_hydro"/>
</dbReference>
<dbReference type="InterPro" id="IPR001279">
    <property type="entry name" value="Metallo-B-lactamas"/>
</dbReference>
<dbReference type="RefSeq" id="WP_327787890.1">
    <property type="nucleotide sequence ID" value="NZ_JARGEQ010000024.1"/>
</dbReference>
<evidence type="ECO:0000256" key="4">
    <source>
        <dbReference type="ARBA" id="ARBA00022448"/>
    </source>
</evidence>
<gene>
    <name evidence="6 8" type="primary">pqqB</name>
    <name evidence="8" type="ORF">PZ740_03620</name>
</gene>
<protein>
    <recommendedName>
        <fullName evidence="3 6">Coenzyme PQQ synthesis protein B</fullName>
    </recommendedName>
    <alternativeName>
        <fullName evidence="6">Pyrroloquinoline quinone biosynthesis protein B</fullName>
    </alternativeName>
</protein>
<dbReference type="HAMAP" id="MF_00653">
    <property type="entry name" value="PQQ_syn_PqqB"/>
    <property type="match status" value="1"/>
</dbReference>
<dbReference type="EMBL" id="JARGEQ010000024">
    <property type="protein sequence ID" value="MDF1585472.1"/>
    <property type="molecule type" value="Genomic_DNA"/>
</dbReference>
<keyword evidence="4 6" id="KW-0813">Transport</keyword>
<dbReference type="Gene3D" id="3.60.15.10">
    <property type="entry name" value="Ribonuclease Z/Hydroxyacylglutathione hydrolase-like"/>
    <property type="match status" value="1"/>
</dbReference>
<comment type="similarity">
    <text evidence="2 6">Belongs to the PqqB family.</text>
</comment>
<name>A0AAP3UXV2_9PROT</name>
<evidence type="ECO:0000313" key="9">
    <source>
        <dbReference type="Proteomes" id="UP001301140"/>
    </source>
</evidence>
<dbReference type="NCBIfam" id="TIGR02108">
    <property type="entry name" value="PQQ_syn_pqqB"/>
    <property type="match status" value="1"/>
</dbReference>
<evidence type="ECO:0000313" key="8">
    <source>
        <dbReference type="EMBL" id="MDF1585472.1"/>
    </source>
</evidence>
<proteinExistence type="inferred from homology"/>
<comment type="pathway">
    <text evidence="1 6">Cofactor biosynthesis; pyrroloquinoline quinone biosynthesis.</text>
</comment>
<dbReference type="SUPFAM" id="SSF56281">
    <property type="entry name" value="Metallo-hydrolase/oxidoreductase"/>
    <property type="match status" value="1"/>
</dbReference>
<comment type="caution">
    <text evidence="8">The sequence shown here is derived from an EMBL/GenBank/DDBJ whole genome shotgun (WGS) entry which is preliminary data.</text>
</comment>
<comment type="function">
    <text evidence="6">May be involved in the transport of PQQ or its precursor to the periplasm.</text>
</comment>